<dbReference type="PANTHER" id="PTHR12684">
    <property type="entry name" value="PUTATIVE PHOSPHOTRANSFERASE"/>
    <property type="match status" value="1"/>
</dbReference>
<dbReference type="SUPFAM" id="SSF56399">
    <property type="entry name" value="ADP-ribosylation"/>
    <property type="match status" value="1"/>
</dbReference>
<dbReference type="Gene3D" id="3.20.170.30">
    <property type="match status" value="1"/>
</dbReference>
<evidence type="ECO:0000256" key="5">
    <source>
        <dbReference type="ARBA" id="ARBA00023027"/>
    </source>
</evidence>
<dbReference type="Pfam" id="PF01885">
    <property type="entry name" value="PTS_2-RNA"/>
    <property type="match status" value="1"/>
</dbReference>
<dbReference type="PANTHER" id="PTHR12684:SF2">
    <property type="entry name" value="TRNA 2'-PHOSPHOTRANSFERASE 1"/>
    <property type="match status" value="1"/>
</dbReference>
<protein>
    <recommendedName>
        <fullName evidence="3">2'-phosphotransferase</fullName>
        <ecNumber evidence="3">2.7.1.160</ecNumber>
    </recommendedName>
</protein>
<comment type="catalytic activity">
    <reaction evidence="6">
        <text>2'-phospho-[ligated tRNA] + NAD(+) = mature tRNA + ADP-alpha-D-ribose 1'',2''-cyclic phosphate + nicotinamide</text>
        <dbReference type="Rhea" id="RHEA:23324"/>
        <dbReference type="Rhea" id="RHEA-COMP:11106"/>
        <dbReference type="Rhea" id="RHEA-COMP:11107"/>
        <dbReference type="ChEBI" id="CHEBI:17154"/>
        <dbReference type="ChEBI" id="CHEBI:57540"/>
        <dbReference type="ChEBI" id="CHEBI:76596"/>
        <dbReference type="ChEBI" id="CHEBI:82883"/>
        <dbReference type="ChEBI" id="CHEBI:85027"/>
        <dbReference type="EC" id="2.7.1.160"/>
    </reaction>
</comment>
<dbReference type="InterPro" id="IPR042081">
    <property type="entry name" value="RNA_2'-PTrans_C"/>
</dbReference>
<evidence type="ECO:0000313" key="8">
    <source>
        <dbReference type="Proteomes" id="UP000597762"/>
    </source>
</evidence>
<dbReference type="GO" id="GO:0000215">
    <property type="term" value="F:tRNA 2'-phosphotransferase activity"/>
    <property type="evidence" value="ECO:0007669"/>
    <property type="project" value="UniProtKB-EC"/>
</dbReference>
<dbReference type="Proteomes" id="UP000597762">
    <property type="component" value="Unassembled WGS sequence"/>
</dbReference>
<keyword evidence="4 7" id="KW-0808">Transferase</keyword>
<evidence type="ECO:0000256" key="4">
    <source>
        <dbReference type="ARBA" id="ARBA00022679"/>
    </source>
</evidence>
<dbReference type="EMBL" id="CAHIKZ030002989">
    <property type="protein sequence ID" value="CAE1294726.1"/>
    <property type="molecule type" value="Genomic_DNA"/>
</dbReference>
<gene>
    <name evidence="7" type="ORF">SPHA_50545</name>
</gene>
<evidence type="ECO:0000256" key="3">
    <source>
        <dbReference type="ARBA" id="ARBA00012007"/>
    </source>
</evidence>
<dbReference type="AlphaFoldDB" id="A0A812D6W4"/>
<accession>A0A812D6W4</accession>
<evidence type="ECO:0000313" key="7">
    <source>
        <dbReference type="EMBL" id="CAE1294726.1"/>
    </source>
</evidence>
<evidence type="ECO:0000256" key="2">
    <source>
        <dbReference type="ARBA" id="ARBA00009836"/>
    </source>
</evidence>
<evidence type="ECO:0000256" key="1">
    <source>
        <dbReference type="ARBA" id="ARBA00003343"/>
    </source>
</evidence>
<comment type="caution">
    <text evidence="7">The sequence shown here is derived from an EMBL/GenBank/DDBJ whole genome shotgun (WGS) entry which is preliminary data.</text>
</comment>
<comment type="function">
    <text evidence="1">Catalyzes the last step of tRNA splicing, the transfer of the splice junction 2'-phosphate from ligated tRNA to NAD to produce ADP-ribose 1''-2'' cyclic phosphate.</text>
</comment>
<dbReference type="InterPro" id="IPR042080">
    <property type="entry name" value="RNA_2'-PTrans_N"/>
</dbReference>
<dbReference type="InterPro" id="IPR002745">
    <property type="entry name" value="Ptrans_KptA/Tpt1"/>
</dbReference>
<name>A0A812D6W4_ACAPH</name>
<reference evidence="7" key="1">
    <citation type="submission" date="2021-01" db="EMBL/GenBank/DDBJ databases">
        <authorList>
            <person name="Li R."/>
            <person name="Bekaert M."/>
        </authorList>
    </citation>
    <scope>NUCLEOTIDE SEQUENCE</scope>
    <source>
        <strain evidence="7">Farmed</strain>
    </source>
</reference>
<organism evidence="7 8">
    <name type="scientific">Acanthosepion pharaonis</name>
    <name type="common">Pharaoh cuttlefish</name>
    <name type="synonym">Sepia pharaonis</name>
    <dbReference type="NCBI Taxonomy" id="158019"/>
    <lineage>
        <taxon>Eukaryota</taxon>
        <taxon>Metazoa</taxon>
        <taxon>Spiralia</taxon>
        <taxon>Lophotrochozoa</taxon>
        <taxon>Mollusca</taxon>
        <taxon>Cephalopoda</taxon>
        <taxon>Coleoidea</taxon>
        <taxon>Decapodiformes</taxon>
        <taxon>Sepiida</taxon>
        <taxon>Sepiina</taxon>
        <taxon>Sepiidae</taxon>
        <taxon>Acanthosepion</taxon>
    </lineage>
</organism>
<comment type="similarity">
    <text evidence="2">Belongs to the KptA/TPT1 family.</text>
</comment>
<dbReference type="OrthoDB" id="419694at2759"/>
<proteinExistence type="inferred from homology"/>
<evidence type="ECO:0000256" key="6">
    <source>
        <dbReference type="ARBA" id="ARBA00047949"/>
    </source>
</evidence>
<keyword evidence="8" id="KW-1185">Reference proteome</keyword>
<dbReference type="Gene3D" id="1.10.10.970">
    <property type="entry name" value="RNA 2'-phosphotransferase, Tpt1/KptA family, N-terminal domain"/>
    <property type="match status" value="1"/>
</dbReference>
<sequence length="167" mass="18768">MTYDGFVNVSDLLQHIPSGYKEEDIIKMVRNDPKKRYAIQRIGGTLQIKATNGHTLPVNISMKTTTKKIGLHGTFMHNWEQIKSQGISRKQRNNIHMASHDPSCKSGIPPNRDIIIEIDIDKAKKDGIKFFESDNGIILSPGNLNGVIEKKYFKRAYTISGSELSLA</sequence>
<dbReference type="GO" id="GO:0006388">
    <property type="term" value="P:tRNA splicing, via endonucleolytic cleavage and ligation"/>
    <property type="evidence" value="ECO:0007669"/>
    <property type="project" value="TreeGrafter"/>
</dbReference>
<keyword evidence="5" id="KW-0520">NAD</keyword>
<dbReference type="EC" id="2.7.1.160" evidence="3"/>